<evidence type="ECO:0000313" key="3">
    <source>
        <dbReference type="Proteomes" id="UP001501671"/>
    </source>
</evidence>
<keyword evidence="3" id="KW-1185">Reference proteome</keyword>
<accession>A0ABP8HFW8</accession>
<protein>
    <recommendedName>
        <fullName evidence="1">DUF4351 domain-containing protein</fullName>
    </recommendedName>
</protein>
<dbReference type="PANTHER" id="PTHR41317">
    <property type="entry name" value="PD-(D_E)XK NUCLEASE FAMILY TRANSPOSASE"/>
    <property type="match status" value="1"/>
</dbReference>
<sequence length="301" mass="33749">MRLSASFHQAARSDFSPLRFLSESEPPPYSPETPPLMDLRNDAVFKMVFADAPELLTDLINAVRYDEPPIKVVRILNPQIDPKELGGKLIVLDLLVRDAAGHLYNVELQVRRRGRWSPRSTYYLARTLSNQIGSGEGYVRDGRLPAVVLGRELVLHIVELPKADRLGKHPAALPAWITCFQHSQEDARMDEITHPPVRQALERLKVLQMDDEARRLAFVRQLALMDEAEALKEAREEGLQKGQASLLEGLLIRKFGPLPESVTQRLRSAPVQDLEAWGFALIDAATLDDVFTTPPASAERA</sequence>
<dbReference type="Pfam" id="PF14261">
    <property type="entry name" value="DUF4351"/>
    <property type="match status" value="1"/>
</dbReference>
<dbReference type="Proteomes" id="UP001501671">
    <property type="component" value="Unassembled WGS sequence"/>
</dbReference>
<gene>
    <name evidence="2" type="ORF">GCM10023144_36270</name>
</gene>
<dbReference type="PANTHER" id="PTHR41317:SF1">
    <property type="entry name" value="PD-(D_E)XK NUCLEASE FAMILY TRANSPOSASE"/>
    <property type="match status" value="1"/>
</dbReference>
<dbReference type="InterPro" id="IPR025587">
    <property type="entry name" value="DUF4351"/>
</dbReference>
<organism evidence="2 3">
    <name type="scientific">Pigmentiphaga soli</name>
    <dbReference type="NCBI Taxonomy" id="1007095"/>
    <lineage>
        <taxon>Bacteria</taxon>
        <taxon>Pseudomonadati</taxon>
        <taxon>Pseudomonadota</taxon>
        <taxon>Betaproteobacteria</taxon>
        <taxon>Burkholderiales</taxon>
        <taxon>Alcaligenaceae</taxon>
        <taxon>Pigmentiphaga</taxon>
    </lineage>
</organism>
<name>A0ABP8HFW8_9BURK</name>
<proteinExistence type="predicted"/>
<feature type="domain" description="DUF4351" evidence="1">
    <location>
        <begin position="236"/>
        <end position="290"/>
    </location>
</feature>
<evidence type="ECO:0000259" key="1">
    <source>
        <dbReference type="Pfam" id="PF14261"/>
    </source>
</evidence>
<dbReference type="Pfam" id="PF12784">
    <property type="entry name" value="PDDEXK_2"/>
    <property type="match status" value="1"/>
</dbReference>
<reference evidence="3" key="1">
    <citation type="journal article" date="2019" name="Int. J. Syst. Evol. Microbiol.">
        <title>The Global Catalogue of Microorganisms (GCM) 10K type strain sequencing project: providing services to taxonomists for standard genome sequencing and annotation.</title>
        <authorList>
            <consortium name="The Broad Institute Genomics Platform"/>
            <consortium name="The Broad Institute Genome Sequencing Center for Infectious Disease"/>
            <person name="Wu L."/>
            <person name="Ma J."/>
        </authorList>
    </citation>
    <scope>NUCLEOTIDE SEQUENCE [LARGE SCALE GENOMIC DNA]</scope>
    <source>
        <strain evidence="3">JCM 17666</strain>
    </source>
</reference>
<comment type="caution">
    <text evidence="2">The sequence shown here is derived from an EMBL/GenBank/DDBJ whole genome shotgun (WGS) entry which is preliminary data.</text>
</comment>
<evidence type="ECO:0000313" key="2">
    <source>
        <dbReference type="EMBL" id="GAA4338810.1"/>
    </source>
</evidence>
<dbReference type="EMBL" id="BAABFO010000020">
    <property type="protein sequence ID" value="GAA4338810.1"/>
    <property type="molecule type" value="Genomic_DNA"/>
</dbReference>